<feature type="compositionally biased region" description="Polar residues" evidence="1">
    <location>
        <begin position="47"/>
        <end position="56"/>
    </location>
</feature>
<feature type="region of interest" description="Disordered" evidence="1">
    <location>
        <begin position="1"/>
        <end position="67"/>
    </location>
</feature>
<protein>
    <recommendedName>
        <fullName evidence="2">Transposase IS801/IS1294 domain-containing protein</fullName>
    </recommendedName>
</protein>
<accession>A0ABX3XBG0</accession>
<sequence>MEVRNRRRFGRNSRRNRRESTRTAGRSRKHFFGNSPVLPRSRPSPPGLTNSGASNGSSTPSRRSAAPSRCWPTLAAITHRVAIANSRQVSLSDGKVRFAWKVYRQDSKTKLMTLDADEFFRVSGYMFCRTASLHSLLRLCCQWQAKRQPRCLPVDRCPMTCR</sequence>
<comment type="caution">
    <text evidence="3">The sequence shown here is derived from an EMBL/GenBank/DDBJ whole genome shotgun (WGS) entry which is preliminary data.</text>
</comment>
<keyword evidence="4" id="KW-1185">Reference proteome</keyword>
<evidence type="ECO:0000259" key="2">
    <source>
        <dbReference type="Pfam" id="PF04986"/>
    </source>
</evidence>
<reference evidence="3 4" key="1">
    <citation type="submission" date="2017-03" db="EMBL/GenBank/DDBJ databases">
        <title>Whole genome sequences of fourteen strains of Bradyrhizobium canariense and one strain of Bradyrhizobium japonicum isolated from Lupinus (Papilionoideae: Genisteae) species in Algeria.</title>
        <authorList>
            <person name="Crovadore J."/>
            <person name="Chekireb D."/>
            <person name="Brachmann A."/>
            <person name="Chablais R."/>
            <person name="Cochard B."/>
            <person name="Lefort F."/>
        </authorList>
    </citation>
    <scope>NUCLEOTIDE SEQUENCE [LARGE SCALE GENOMIC DNA]</scope>
    <source>
        <strain evidence="3 4">UBMAN05</strain>
    </source>
</reference>
<feature type="domain" description="Transposase IS801/IS1294" evidence="2">
    <location>
        <begin position="74"/>
        <end position="121"/>
    </location>
</feature>
<evidence type="ECO:0000313" key="3">
    <source>
        <dbReference type="EMBL" id="OSJ36628.1"/>
    </source>
</evidence>
<evidence type="ECO:0000313" key="4">
    <source>
        <dbReference type="Proteomes" id="UP000193884"/>
    </source>
</evidence>
<dbReference type="Pfam" id="PF04986">
    <property type="entry name" value="Y2_Tnp"/>
    <property type="match status" value="1"/>
</dbReference>
<feature type="compositionally biased region" description="Basic residues" evidence="1">
    <location>
        <begin position="1"/>
        <end position="17"/>
    </location>
</feature>
<organism evidence="3 4">
    <name type="scientific">Bradyrhizobium canariense</name>
    <dbReference type="NCBI Taxonomy" id="255045"/>
    <lineage>
        <taxon>Bacteria</taxon>
        <taxon>Pseudomonadati</taxon>
        <taxon>Pseudomonadota</taxon>
        <taxon>Alphaproteobacteria</taxon>
        <taxon>Hyphomicrobiales</taxon>
        <taxon>Nitrobacteraceae</taxon>
        <taxon>Bradyrhizobium</taxon>
    </lineage>
</organism>
<proteinExistence type="predicted"/>
<name>A0ABX3XBG0_9BRAD</name>
<dbReference type="Proteomes" id="UP000193884">
    <property type="component" value="Unassembled WGS sequence"/>
</dbReference>
<dbReference type="EMBL" id="NAFK01000081">
    <property type="protein sequence ID" value="OSJ36628.1"/>
    <property type="molecule type" value="Genomic_DNA"/>
</dbReference>
<gene>
    <name evidence="3" type="ORF">BST63_00480</name>
</gene>
<feature type="compositionally biased region" description="Low complexity" evidence="1">
    <location>
        <begin position="57"/>
        <end position="67"/>
    </location>
</feature>
<evidence type="ECO:0000256" key="1">
    <source>
        <dbReference type="SAM" id="MobiDB-lite"/>
    </source>
</evidence>
<dbReference type="InterPro" id="IPR007069">
    <property type="entry name" value="Transposase_32"/>
</dbReference>